<reference evidence="7" key="1">
    <citation type="submission" date="2020-03" db="EMBL/GenBank/DDBJ databases">
        <authorList>
            <person name="Guo F."/>
        </authorList>
    </citation>
    <scope>NUCLEOTIDE SEQUENCE</scope>
    <source>
        <strain evidence="7">JCM 30134</strain>
    </source>
</reference>
<accession>A0A9E5JWK8</accession>
<keyword evidence="4 6" id="KW-1133">Transmembrane helix</keyword>
<feature type="transmembrane region" description="Helical" evidence="6">
    <location>
        <begin position="142"/>
        <end position="163"/>
    </location>
</feature>
<dbReference type="AlphaFoldDB" id="A0A9E5JWK8"/>
<evidence type="ECO:0000313" key="7">
    <source>
        <dbReference type="EMBL" id="NHO66913.1"/>
    </source>
</evidence>
<dbReference type="PANTHER" id="PTHR30086:SF16">
    <property type="entry name" value="AMINO ACID EFFLUX PERMEASE RHTB FAMILY"/>
    <property type="match status" value="1"/>
</dbReference>
<keyword evidence="2" id="KW-1003">Cell membrane</keyword>
<dbReference type="RefSeq" id="WP_167188643.1">
    <property type="nucleotide sequence ID" value="NZ_JAAONZ010000013.1"/>
</dbReference>
<evidence type="ECO:0000256" key="1">
    <source>
        <dbReference type="ARBA" id="ARBA00004651"/>
    </source>
</evidence>
<dbReference type="InterPro" id="IPR001123">
    <property type="entry name" value="LeuE-type"/>
</dbReference>
<feature type="transmembrane region" description="Helical" evidence="6">
    <location>
        <begin position="109"/>
        <end position="130"/>
    </location>
</feature>
<evidence type="ECO:0000256" key="3">
    <source>
        <dbReference type="ARBA" id="ARBA00022692"/>
    </source>
</evidence>
<gene>
    <name evidence="7" type="ORF">G8770_15285</name>
</gene>
<organism evidence="7 8">
    <name type="scientific">Pseudomaricurvus hydrocarbonicus</name>
    <dbReference type="NCBI Taxonomy" id="1470433"/>
    <lineage>
        <taxon>Bacteria</taxon>
        <taxon>Pseudomonadati</taxon>
        <taxon>Pseudomonadota</taxon>
        <taxon>Gammaproteobacteria</taxon>
        <taxon>Cellvibrionales</taxon>
        <taxon>Cellvibrionaceae</taxon>
        <taxon>Pseudomaricurvus</taxon>
    </lineage>
</organism>
<dbReference type="GO" id="GO:0005886">
    <property type="term" value="C:plasma membrane"/>
    <property type="evidence" value="ECO:0007669"/>
    <property type="project" value="UniProtKB-SubCell"/>
</dbReference>
<dbReference type="PANTHER" id="PTHR30086">
    <property type="entry name" value="ARGININE EXPORTER PROTEIN ARGO"/>
    <property type="match status" value="1"/>
</dbReference>
<sequence length="201" mass="21573">MTIFDWLTLAGLCFLGASSPGPSLAVMIEQTLKGGREQGAIAAVAHGAGVGVYAVLAALGLAVIVQQTPWLFNGLRWLGALFLLFLAYKSFTAPMAFGEGEVHNVTSRQGVVTGFLTAFLNPKLAIFFLAVYTQFITPETTILQKLGMAGVSAAVDALWYLLVVGMLSQPSVIKRLKLHAIKMQRFFAVFLVLVAIRVVVN</sequence>
<evidence type="ECO:0000256" key="2">
    <source>
        <dbReference type="ARBA" id="ARBA00022475"/>
    </source>
</evidence>
<dbReference type="Pfam" id="PF01810">
    <property type="entry name" value="LysE"/>
    <property type="match status" value="1"/>
</dbReference>
<dbReference type="EMBL" id="JAAONZ010000013">
    <property type="protein sequence ID" value="NHO66913.1"/>
    <property type="molecule type" value="Genomic_DNA"/>
</dbReference>
<comment type="subcellular location">
    <subcellularLocation>
        <location evidence="1">Cell membrane</location>
        <topology evidence="1">Multi-pass membrane protein</topology>
    </subcellularLocation>
</comment>
<feature type="transmembrane region" description="Helical" evidence="6">
    <location>
        <begin position="183"/>
        <end position="200"/>
    </location>
</feature>
<keyword evidence="5 6" id="KW-0472">Membrane</keyword>
<evidence type="ECO:0000256" key="4">
    <source>
        <dbReference type="ARBA" id="ARBA00022989"/>
    </source>
</evidence>
<evidence type="ECO:0000313" key="8">
    <source>
        <dbReference type="Proteomes" id="UP000787472"/>
    </source>
</evidence>
<comment type="caution">
    <text evidence="7">The sequence shown here is derived from an EMBL/GenBank/DDBJ whole genome shotgun (WGS) entry which is preliminary data.</text>
</comment>
<dbReference type="GO" id="GO:0015171">
    <property type="term" value="F:amino acid transmembrane transporter activity"/>
    <property type="evidence" value="ECO:0007669"/>
    <property type="project" value="TreeGrafter"/>
</dbReference>
<evidence type="ECO:0000256" key="6">
    <source>
        <dbReference type="SAM" id="Phobius"/>
    </source>
</evidence>
<keyword evidence="8" id="KW-1185">Reference proteome</keyword>
<protein>
    <submittedName>
        <fullName evidence="7">LysE family translocator</fullName>
    </submittedName>
</protein>
<name>A0A9E5JWK8_9GAMM</name>
<proteinExistence type="predicted"/>
<feature type="transmembrane region" description="Helical" evidence="6">
    <location>
        <begin position="77"/>
        <end position="97"/>
    </location>
</feature>
<dbReference type="Proteomes" id="UP000787472">
    <property type="component" value="Unassembled WGS sequence"/>
</dbReference>
<evidence type="ECO:0000256" key="5">
    <source>
        <dbReference type="ARBA" id="ARBA00023136"/>
    </source>
</evidence>
<keyword evidence="3 6" id="KW-0812">Transmembrane</keyword>
<feature type="transmembrane region" description="Helical" evidence="6">
    <location>
        <begin position="41"/>
        <end position="65"/>
    </location>
</feature>